<reference evidence="3" key="1">
    <citation type="submission" date="2015-03" db="EMBL/GenBank/DDBJ databases">
        <title>A transcriptome of Araucaria cunninghamii, an australian fine timber species.</title>
        <authorList>
            <person name="Jing Yi C.J.Y."/>
            <person name="Yin San L.Y.S."/>
            <person name="Abdul Karim S.S."/>
            <person name="Wan Azmi N.N."/>
            <person name="Hercus R.R."/>
            <person name="Croft L.L."/>
        </authorList>
    </citation>
    <scope>NUCLEOTIDE SEQUENCE</scope>
    <source>
        <strain evidence="3">MI0301</strain>
        <tissue evidence="3">Leaf</tissue>
    </source>
</reference>
<feature type="region of interest" description="Disordered" evidence="1">
    <location>
        <begin position="433"/>
        <end position="488"/>
    </location>
</feature>
<feature type="compositionally biased region" description="Basic and acidic residues" evidence="1">
    <location>
        <begin position="87"/>
        <end position="113"/>
    </location>
</feature>
<proteinExistence type="predicted"/>
<dbReference type="InterPro" id="IPR044789">
    <property type="entry name" value="Put_A1-4-GlycosylTfrase_plant"/>
</dbReference>
<feature type="region of interest" description="Disordered" evidence="1">
    <location>
        <begin position="81"/>
        <end position="137"/>
    </location>
</feature>
<dbReference type="PANTHER" id="PTHR47213">
    <property type="entry name" value="OS07G0567300 PROTEIN"/>
    <property type="match status" value="1"/>
</dbReference>
<dbReference type="Pfam" id="PF04572">
    <property type="entry name" value="Gb3_synth"/>
    <property type="match status" value="1"/>
</dbReference>
<name>A0A0D6R4H8_ARACU</name>
<evidence type="ECO:0000259" key="2">
    <source>
        <dbReference type="Pfam" id="PF04572"/>
    </source>
</evidence>
<dbReference type="InterPro" id="IPR007577">
    <property type="entry name" value="GlycoTrfase_DXD_sugar-bd_CS"/>
</dbReference>
<dbReference type="InterPro" id="IPR007652">
    <property type="entry name" value="A1-4-GlycosylTfrase_dom"/>
</dbReference>
<feature type="compositionally biased region" description="Acidic residues" evidence="1">
    <location>
        <begin position="114"/>
        <end position="137"/>
    </location>
</feature>
<feature type="region of interest" description="Disordered" evidence="1">
    <location>
        <begin position="661"/>
        <end position="685"/>
    </location>
</feature>
<dbReference type="Gene3D" id="3.90.550.20">
    <property type="match status" value="1"/>
</dbReference>
<dbReference type="EMBL" id="GCKF01032314">
    <property type="protein sequence ID" value="JAG97606.1"/>
    <property type="molecule type" value="Transcribed_RNA"/>
</dbReference>
<sequence length="998" mass="113026">MLKKINKKARPRIFKPAMSKSRWKSNFCVAMAVFLLLVSVSLLHTKLGVEGTDDSQKDESLHRVSKFPAARKELVNREEFFNGEGGDLDKGGGLEKADRGEFLNESFERRENLEIDEGEENGENENDDDDDVGENEMEDFDGFQDRIDELDEMEDDEGASEGNGNNLSERSSRGVERNEKGLESQGSRNGEGNEGSRQELSDGNAFSVKRLERLGHIKTVPRSNSSGVQKKAGGFIQSKKSIGGEKSKSFRGRAGLFWDHVMGVTRRAFLKHPHTRMVGGNSNVGHAEQSQFDEYAIGDDDSMAGSNEKIKEAFSSDDEPIDEGIRNGLEEVYAIEDALLLKSSDRSSPLRSGWGPWFDTIQRRASKSDFLRRDRMARSTVDLLNPLNNPLLQDPDAIGLSGLTKSDRAIQKALKKASIEGVPIVSERLFHSRQVPEEETGVEGKGQVQNAVDLQKTTEESNLDGGDEASVKERNNPENDDDTSLKTGLTQLTRKTLDESDRYITHLQSKNSGDLTETLKGTEHIHSVEKETLSHEGSRKNIKFLGKNSWKSIKDVSGSNLRRKKVPFKQQGAESKEDTSRRLRTLSASELQEFEFQDSANITLSAQITSLEVNSRTMDNNSDVTPVNNNMTEDMAGIAMDKKNRAAGHAIKNIRSKHTGVENSDNIKRPGETSKLNSAPQKRVHRKIRHNVDTRRWGYFPGLDPLLSFSDFMDEFLQDGNCSLRVFMAWTTPPWSYTVRHQRGLESLLYFHPHACVVVFSETMELDFFEDFVKDSYKVAVVMPNLDELLNKTPAHLFASVWLEWRNVDLYYIHYTELLRLAALYKYGGIYLDSDIVVLKTLDSLNNTIGTEFSFGKEFILNGAVMAFEQHSPFLLECLKEFTATYDDTLLRWNGPELLTRVTKRFIEQNGESWVPEAFKLQPYWDFFPLSSHNISRYFTAPSNQYDKERQEVLFNRILNGSFTFHFWNNMTSKMVPESGSLVDKILNYRCLHCTDLL</sequence>
<dbReference type="AlphaFoldDB" id="A0A0D6R4H8"/>
<evidence type="ECO:0000313" key="3">
    <source>
        <dbReference type="EMBL" id="JAG97606.1"/>
    </source>
</evidence>
<dbReference type="SUPFAM" id="SSF53448">
    <property type="entry name" value="Nucleotide-diphospho-sugar transferases"/>
    <property type="match status" value="1"/>
</dbReference>
<dbReference type="InterPro" id="IPR029044">
    <property type="entry name" value="Nucleotide-diphossugar_trans"/>
</dbReference>
<dbReference type="Pfam" id="PF04488">
    <property type="entry name" value="Gly_transf_sug"/>
    <property type="match status" value="1"/>
</dbReference>
<accession>A0A0D6R4H8</accession>
<evidence type="ECO:0000256" key="1">
    <source>
        <dbReference type="SAM" id="MobiDB-lite"/>
    </source>
</evidence>
<feature type="compositionally biased region" description="Basic and acidic residues" evidence="1">
    <location>
        <begin position="170"/>
        <end position="182"/>
    </location>
</feature>
<feature type="domain" description="Alpha 1,4-glycosyltransferase" evidence="2">
    <location>
        <begin position="867"/>
        <end position="996"/>
    </location>
</feature>
<dbReference type="PANTHER" id="PTHR47213:SF1">
    <property type="entry name" value="OS07G0567300 PROTEIN"/>
    <property type="match status" value="1"/>
</dbReference>
<organism evidence="3">
    <name type="scientific">Araucaria cunninghamii</name>
    <name type="common">Hoop pine</name>
    <name type="synonym">Moreton Bay pine</name>
    <dbReference type="NCBI Taxonomy" id="56994"/>
    <lineage>
        <taxon>Eukaryota</taxon>
        <taxon>Viridiplantae</taxon>
        <taxon>Streptophyta</taxon>
        <taxon>Embryophyta</taxon>
        <taxon>Tracheophyta</taxon>
        <taxon>Spermatophyta</taxon>
        <taxon>Pinopsida</taxon>
        <taxon>Pinidae</taxon>
        <taxon>Conifers II</taxon>
        <taxon>Araucariales</taxon>
        <taxon>Araucariaceae</taxon>
        <taxon>Araucaria</taxon>
    </lineage>
</organism>
<protein>
    <recommendedName>
        <fullName evidence="2">Alpha 1,4-glycosyltransferase domain-containing protein</fullName>
    </recommendedName>
</protein>
<feature type="region of interest" description="Disordered" evidence="1">
    <location>
        <begin position="153"/>
        <end position="205"/>
    </location>
</feature>